<dbReference type="SUPFAM" id="SSF53850">
    <property type="entry name" value="Periplasmic binding protein-like II"/>
    <property type="match status" value="1"/>
</dbReference>
<dbReference type="Pfam" id="PF00497">
    <property type="entry name" value="SBP_bac_3"/>
    <property type="match status" value="1"/>
</dbReference>
<feature type="transmembrane region" description="Helical" evidence="1">
    <location>
        <begin position="328"/>
        <end position="347"/>
    </location>
</feature>
<proteinExistence type="predicted"/>
<keyword evidence="1" id="KW-1133">Transmembrane helix</keyword>
<evidence type="ECO:0000259" key="2">
    <source>
        <dbReference type="Pfam" id="PF00497"/>
    </source>
</evidence>
<evidence type="ECO:0000313" key="3">
    <source>
        <dbReference type="Proteomes" id="UP000050741"/>
    </source>
</evidence>
<keyword evidence="1" id="KW-0812">Transmembrane</keyword>
<dbReference type="PANTHER" id="PTHR22714">
    <property type="entry name" value="PROTEIN CBG02446-RELATED"/>
    <property type="match status" value="1"/>
</dbReference>
<sequence length="519" mass="60015">MIDYSNQQSKRLRVLFTRTPPETFDNCRKFPTLHPTLACPFPGWCAEVIGYLAEFMHLKIDPIDYNNVLGHVNWGKFVNGTWDGVFGMIYNGSIDTVCQFFQYTDKRAKYFSFSYPVTSSQLYYLVHARVMDFSSRMWNTFSPYGLSTWVALGLMLVLQSLYCIWLTKMEAKMTTNRKPYSKMQIVWKLVRFQLYQPDSFDFITAAGNFSLLVFTVVQCRLLMDMYQTLLLSSLLQPPPNNPFTNAGEMIKLVARKQYQFVTNYKDSWYFEEILMANSSYEMSLRAAIGENIVETKNIMEAVNMVEKGGYISPIQENSMTMVHVRSRCNFALISDGLPLMPAHFVFLKNSPILPALNKAIVMNRDFIRRTYRKYMLYGYRFDESARPEECSGKDKATRFYNKQHVQRSGRGENPEMKPLDLVAMFGIFCLFSIGSLLSILAFCIESSYYNKQQQLIYRQKLRIVLLGPVLAFPLAISGLAKQLDQRANTVEGGWRNTVESRRPTMTDWEHEVSTEIGGF</sequence>
<feature type="transmembrane region" description="Helical" evidence="1">
    <location>
        <begin position="421"/>
        <end position="442"/>
    </location>
</feature>
<protein>
    <submittedName>
        <fullName evidence="4">PBPb domain-containing protein</fullName>
    </submittedName>
</protein>
<keyword evidence="3" id="KW-1185">Reference proteome</keyword>
<dbReference type="AlphaFoldDB" id="A0A183CG30"/>
<feature type="transmembrane region" description="Helical" evidence="1">
    <location>
        <begin position="146"/>
        <end position="167"/>
    </location>
</feature>
<dbReference type="WBParaSite" id="GPLIN_001183500">
    <property type="protein sequence ID" value="GPLIN_001183500"/>
    <property type="gene ID" value="GPLIN_001183500"/>
</dbReference>
<feature type="transmembrane region" description="Helical" evidence="1">
    <location>
        <begin position="463"/>
        <end position="480"/>
    </location>
</feature>
<feature type="domain" description="Solute-binding protein family 3/N-terminal" evidence="2">
    <location>
        <begin position="76"/>
        <end position="127"/>
    </location>
</feature>
<name>A0A183CG30_GLOPA</name>
<dbReference type="PANTHER" id="PTHR22714:SF7">
    <property type="entry name" value="SOLUTE-BINDING PROTEIN FAMILY 3_N-TERMINAL DOMAIN-CONTAINING PROTEIN"/>
    <property type="match status" value="1"/>
</dbReference>
<dbReference type="Gene3D" id="3.40.190.10">
    <property type="entry name" value="Periplasmic binding protein-like II"/>
    <property type="match status" value="1"/>
</dbReference>
<dbReference type="InterPro" id="IPR001638">
    <property type="entry name" value="Solute-binding_3/MltF_N"/>
</dbReference>
<keyword evidence="1" id="KW-0472">Membrane</keyword>
<reference evidence="3" key="1">
    <citation type="submission" date="2014-05" db="EMBL/GenBank/DDBJ databases">
        <title>The genome and life-stage specific transcriptomes of Globodera pallida elucidate key aspects of plant parasitism by a cyst nematode.</title>
        <authorList>
            <person name="Cotton J.A."/>
            <person name="Lilley C.J."/>
            <person name="Jones L.M."/>
            <person name="Kikuchi T."/>
            <person name="Reid A.J."/>
            <person name="Thorpe P."/>
            <person name="Tsai I.J."/>
            <person name="Beasley H."/>
            <person name="Blok V."/>
            <person name="Cock P.J.A."/>
            <person name="Van den Akker S.E."/>
            <person name="Holroyd N."/>
            <person name="Hunt M."/>
            <person name="Mantelin S."/>
            <person name="Naghra H."/>
            <person name="Pain A."/>
            <person name="Palomares-Rius J.E."/>
            <person name="Zarowiecki M."/>
            <person name="Berriman M."/>
            <person name="Jones J.T."/>
            <person name="Urwin P.E."/>
        </authorList>
    </citation>
    <scope>NUCLEOTIDE SEQUENCE [LARGE SCALE GENOMIC DNA]</scope>
    <source>
        <strain evidence="3">Lindley</strain>
    </source>
</reference>
<feature type="transmembrane region" description="Helical" evidence="1">
    <location>
        <begin position="110"/>
        <end position="126"/>
    </location>
</feature>
<dbReference type="InterPro" id="IPR040128">
    <property type="entry name" value="T25E4.2-like"/>
</dbReference>
<organism evidence="3 4">
    <name type="scientific">Globodera pallida</name>
    <name type="common">Potato cyst nematode worm</name>
    <name type="synonym">Heterodera pallida</name>
    <dbReference type="NCBI Taxonomy" id="36090"/>
    <lineage>
        <taxon>Eukaryota</taxon>
        <taxon>Metazoa</taxon>
        <taxon>Ecdysozoa</taxon>
        <taxon>Nematoda</taxon>
        <taxon>Chromadorea</taxon>
        <taxon>Rhabditida</taxon>
        <taxon>Tylenchina</taxon>
        <taxon>Tylenchomorpha</taxon>
        <taxon>Tylenchoidea</taxon>
        <taxon>Heteroderidae</taxon>
        <taxon>Heteroderinae</taxon>
        <taxon>Globodera</taxon>
    </lineage>
</organism>
<dbReference type="Proteomes" id="UP000050741">
    <property type="component" value="Unassembled WGS sequence"/>
</dbReference>
<reference evidence="4" key="2">
    <citation type="submission" date="2016-06" db="UniProtKB">
        <authorList>
            <consortium name="WormBaseParasite"/>
        </authorList>
    </citation>
    <scope>IDENTIFICATION</scope>
</reference>
<evidence type="ECO:0000313" key="4">
    <source>
        <dbReference type="WBParaSite" id="GPLIN_001183500"/>
    </source>
</evidence>
<accession>A0A183CG30</accession>
<evidence type="ECO:0000256" key="1">
    <source>
        <dbReference type="SAM" id="Phobius"/>
    </source>
</evidence>